<proteinExistence type="predicted"/>
<organism evidence="8 9">
    <name type="scientific">Nitratifractor salsuginis (strain DSM 16511 / JCM 12458 / E9I37-1)</name>
    <dbReference type="NCBI Taxonomy" id="749222"/>
    <lineage>
        <taxon>Bacteria</taxon>
        <taxon>Pseudomonadati</taxon>
        <taxon>Campylobacterota</taxon>
        <taxon>Epsilonproteobacteria</taxon>
        <taxon>Campylobacterales</taxon>
        <taxon>Sulfurovaceae</taxon>
        <taxon>Nitratifractor</taxon>
    </lineage>
</organism>
<dbReference type="Gene3D" id="3.30.160.110">
    <property type="entry name" value="Siroheme synthase, domain 2"/>
    <property type="match status" value="1"/>
</dbReference>
<dbReference type="RefSeq" id="WP_013554536.1">
    <property type="nucleotide sequence ID" value="NC_014935.1"/>
</dbReference>
<dbReference type="Proteomes" id="UP000008633">
    <property type="component" value="Chromosome"/>
</dbReference>
<dbReference type="GO" id="GO:0019354">
    <property type="term" value="P:siroheme biosynthetic process"/>
    <property type="evidence" value="ECO:0007669"/>
    <property type="project" value="UniProtKB-UniPathway"/>
</dbReference>
<dbReference type="UniPathway" id="UPA00262">
    <property type="reaction ID" value="UER00222"/>
</dbReference>
<dbReference type="Gene3D" id="3.40.50.720">
    <property type="entry name" value="NAD(P)-binding Rossmann-like Domain"/>
    <property type="match status" value="1"/>
</dbReference>
<dbReference type="EC" id="1.3.1.76" evidence="2"/>
<evidence type="ECO:0000256" key="1">
    <source>
        <dbReference type="ARBA" id="ARBA00005010"/>
    </source>
</evidence>
<keyword evidence="9" id="KW-1185">Reference proteome</keyword>
<dbReference type="GO" id="GO:0043115">
    <property type="term" value="F:precorrin-2 dehydrogenase activity"/>
    <property type="evidence" value="ECO:0007669"/>
    <property type="project" value="UniProtKB-EC"/>
</dbReference>
<evidence type="ECO:0000256" key="3">
    <source>
        <dbReference type="ARBA" id="ARBA00023002"/>
    </source>
</evidence>
<dbReference type="Pfam" id="PF13241">
    <property type="entry name" value="NAD_binding_7"/>
    <property type="match status" value="1"/>
</dbReference>
<dbReference type="GO" id="GO:0004325">
    <property type="term" value="F:ferrochelatase activity"/>
    <property type="evidence" value="ECO:0007669"/>
    <property type="project" value="InterPro"/>
</dbReference>
<evidence type="ECO:0000256" key="5">
    <source>
        <dbReference type="ARBA" id="ARBA00023244"/>
    </source>
</evidence>
<dbReference type="Pfam" id="PF14824">
    <property type="entry name" value="Sirohm_synth_M"/>
    <property type="match status" value="1"/>
</dbReference>
<evidence type="ECO:0000259" key="7">
    <source>
        <dbReference type="Pfam" id="PF14824"/>
    </source>
</evidence>
<evidence type="ECO:0000256" key="2">
    <source>
        <dbReference type="ARBA" id="ARBA00012400"/>
    </source>
</evidence>
<keyword evidence="4" id="KW-0520">NAD</keyword>
<keyword evidence="5" id="KW-0627">Porphyrin biosynthesis</keyword>
<evidence type="ECO:0000313" key="9">
    <source>
        <dbReference type="Proteomes" id="UP000008633"/>
    </source>
</evidence>
<comment type="pathway">
    <text evidence="1">Porphyrin-containing compound metabolism; siroheme biosynthesis; sirohydrochlorin from precorrin-2: step 1/1.</text>
</comment>
<dbReference type="InterPro" id="IPR028281">
    <property type="entry name" value="Sirohaem_synthase_central"/>
</dbReference>
<keyword evidence="3" id="KW-0560">Oxidoreductase</keyword>
<dbReference type="InterPro" id="IPR036291">
    <property type="entry name" value="NAD(P)-bd_dom_sf"/>
</dbReference>
<reference evidence="8 9" key="1">
    <citation type="journal article" date="2011" name="Stand. Genomic Sci.">
        <title>Complete genome sequence of Nitratifractor salsuginis type strain (E9I37-1).</title>
        <authorList>
            <person name="Anderson I."/>
            <person name="Sikorski J."/>
            <person name="Zeytun A."/>
            <person name="Nolan M."/>
            <person name="Lapidus A."/>
            <person name="Lucas S."/>
            <person name="Hammon N."/>
            <person name="Deshpande S."/>
            <person name="Cheng J.F."/>
            <person name="Tapia R."/>
            <person name="Han C."/>
            <person name="Goodwin L."/>
            <person name="Pitluck S."/>
            <person name="Liolios K."/>
            <person name="Pagani I."/>
            <person name="Ivanova N."/>
            <person name="Huntemann M."/>
            <person name="Mavromatis K."/>
            <person name="Ovchinikova G."/>
            <person name="Pati A."/>
            <person name="Chen A."/>
            <person name="Palaniappan K."/>
            <person name="Land M."/>
            <person name="Hauser L."/>
            <person name="Brambilla E.M."/>
            <person name="Ngatchou-Djao O.D."/>
            <person name="Rohde M."/>
            <person name="Tindall B.J."/>
            <person name="Goker M."/>
            <person name="Detter J.C."/>
            <person name="Woyke T."/>
            <person name="Bristow J."/>
            <person name="Eisen J.A."/>
            <person name="Markowitz V."/>
            <person name="Hugenholtz P."/>
            <person name="Klenk H.P."/>
            <person name="Kyrpides N.C."/>
        </authorList>
    </citation>
    <scope>NUCLEOTIDE SEQUENCE [LARGE SCALE GENOMIC DNA]</scope>
    <source>
        <strain evidence="9">DSM 16511 / JCM 12458 / E9I37-1</strain>
    </source>
</reference>
<dbReference type="OrthoDB" id="9815856at2"/>
<dbReference type="PANTHER" id="PTHR35330:SF1">
    <property type="entry name" value="SIROHEME BIOSYNTHESIS PROTEIN MET8"/>
    <property type="match status" value="1"/>
</dbReference>
<dbReference type="SUPFAM" id="SSF75615">
    <property type="entry name" value="Siroheme synthase middle domains-like"/>
    <property type="match status" value="1"/>
</dbReference>
<feature type="domain" description="Siroheme synthase central" evidence="7">
    <location>
        <begin position="119"/>
        <end position="141"/>
    </location>
</feature>
<dbReference type="EMBL" id="CP002452">
    <property type="protein sequence ID" value="ADV46848.1"/>
    <property type="molecule type" value="Genomic_DNA"/>
</dbReference>
<evidence type="ECO:0000256" key="4">
    <source>
        <dbReference type="ARBA" id="ARBA00023027"/>
    </source>
</evidence>
<accession>E6X0J8</accession>
<dbReference type="STRING" id="749222.Nitsa_1600"/>
<comment type="catalytic activity">
    <reaction evidence="6">
        <text>precorrin-2 + NAD(+) = sirohydrochlorin + NADH + 2 H(+)</text>
        <dbReference type="Rhea" id="RHEA:15613"/>
        <dbReference type="ChEBI" id="CHEBI:15378"/>
        <dbReference type="ChEBI" id="CHEBI:57540"/>
        <dbReference type="ChEBI" id="CHEBI:57945"/>
        <dbReference type="ChEBI" id="CHEBI:58351"/>
        <dbReference type="ChEBI" id="CHEBI:58827"/>
        <dbReference type="EC" id="1.3.1.76"/>
    </reaction>
</comment>
<dbReference type="HOGENOM" id="CLU_011276_8_1_7"/>
<protein>
    <recommendedName>
        <fullName evidence="2">precorrin-2 dehydrogenase</fullName>
        <ecNumber evidence="2">1.3.1.76</ecNumber>
    </recommendedName>
</protein>
<dbReference type="KEGG" id="nsa:Nitsa_1600"/>
<dbReference type="PANTHER" id="PTHR35330">
    <property type="entry name" value="SIROHEME BIOSYNTHESIS PROTEIN MET8"/>
    <property type="match status" value="1"/>
</dbReference>
<sequence length="192" mass="22102">MSYFPAFFQLEGKRILLVGGGHIAAEKLEKLLDFCKEITIVAAEVSEPVATMAREHCLTLLVRPYRSGEALEYDLVIVATDTVELHRQIFEETRKARVLVNSVDDTRYCDFIFPSYVKRGDLTVAFSTSGASPAFARQIRRWFEQVLPEGVEGFLAQMRKLRSELPKGKERMERFERMAKEYVKENFPSLRN</sequence>
<name>E6X0J8_NITSE</name>
<dbReference type="eggNOG" id="COG1648">
    <property type="taxonomic scope" value="Bacteria"/>
</dbReference>
<reference evidence="9" key="2">
    <citation type="submission" date="2011-01" db="EMBL/GenBank/DDBJ databases">
        <title>The complete genome of Nitratifractor salsuginis DSM 16511.</title>
        <authorList>
            <consortium name="US DOE Joint Genome Institute (JGI-PGF)"/>
            <person name="Lucas S."/>
            <person name="Copeland A."/>
            <person name="Lapidus A."/>
            <person name="Bruce D."/>
            <person name="Goodwin L."/>
            <person name="Pitluck S."/>
            <person name="Kyrpides N."/>
            <person name="Mavromatis K."/>
            <person name="Ivanova N."/>
            <person name="Mikhailova N."/>
            <person name="Zeytun A."/>
            <person name="Detter J.C."/>
            <person name="Tapia R."/>
            <person name="Han C."/>
            <person name="Land M."/>
            <person name="Hauser L."/>
            <person name="Markowitz V."/>
            <person name="Cheng J.-F."/>
            <person name="Hugenholtz P."/>
            <person name="Woyke T."/>
            <person name="Wu D."/>
            <person name="Tindall B."/>
            <person name="Schuetze A."/>
            <person name="Brambilla E."/>
            <person name="Klenk H.-P."/>
            <person name="Eisen J.A."/>
        </authorList>
    </citation>
    <scope>NUCLEOTIDE SEQUENCE [LARGE SCALE GENOMIC DNA]</scope>
    <source>
        <strain evidence="9">DSM 16511 / JCM 12458 / E9I37-1</strain>
    </source>
</reference>
<dbReference type="AlphaFoldDB" id="E6X0J8"/>
<dbReference type="InterPro" id="IPR028161">
    <property type="entry name" value="Met8-like"/>
</dbReference>
<dbReference type="InterPro" id="IPR006367">
    <property type="entry name" value="Sirohaem_synthase_N"/>
</dbReference>
<dbReference type="SUPFAM" id="SSF51735">
    <property type="entry name" value="NAD(P)-binding Rossmann-fold domains"/>
    <property type="match status" value="1"/>
</dbReference>
<evidence type="ECO:0000256" key="6">
    <source>
        <dbReference type="ARBA" id="ARBA00047561"/>
    </source>
</evidence>
<gene>
    <name evidence="8" type="ordered locus">Nitsa_1600</name>
</gene>
<dbReference type="NCBIfam" id="TIGR01470">
    <property type="entry name" value="cysG_Nterm"/>
    <property type="match status" value="1"/>
</dbReference>
<evidence type="ECO:0000313" key="8">
    <source>
        <dbReference type="EMBL" id="ADV46848.1"/>
    </source>
</evidence>